<gene>
    <name evidence="1" type="ORF">SAMN05444359_11486</name>
</gene>
<proteinExistence type="predicted"/>
<evidence type="ECO:0000313" key="2">
    <source>
        <dbReference type="Proteomes" id="UP000199021"/>
    </source>
</evidence>
<accession>A0A1H9I8M9</accession>
<protein>
    <submittedName>
        <fullName evidence="1">Uncharacterized protein</fullName>
    </submittedName>
</protein>
<evidence type="ECO:0000313" key="1">
    <source>
        <dbReference type="EMBL" id="SEQ70888.1"/>
    </source>
</evidence>
<organism evidence="1 2">
    <name type="scientific">Neolewinella agarilytica</name>
    <dbReference type="NCBI Taxonomy" id="478744"/>
    <lineage>
        <taxon>Bacteria</taxon>
        <taxon>Pseudomonadati</taxon>
        <taxon>Bacteroidota</taxon>
        <taxon>Saprospiria</taxon>
        <taxon>Saprospirales</taxon>
        <taxon>Lewinellaceae</taxon>
        <taxon>Neolewinella</taxon>
    </lineage>
</organism>
<dbReference type="Proteomes" id="UP000199021">
    <property type="component" value="Unassembled WGS sequence"/>
</dbReference>
<keyword evidence="2" id="KW-1185">Reference proteome</keyword>
<dbReference type="AlphaFoldDB" id="A0A1H9I8M9"/>
<dbReference type="InParanoid" id="A0A1H9I8M9"/>
<dbReference type="EMBL" id="FOFB01000014">
    <property type="protein sequence ID" value="SEQ70888.1"/>
    <property type="molecule type" value="Genomic_DNA"/>
</dbReference>
<name>A0A1H9I8M9_9BACT</name>
<dbReference type="STRING" id="478744.SAMN05444359_11486"/>
<reference evidence="2" key="1">
    <citation type="submission" date="2016-10" db="EMBL/GenBank/DDBJ databases">
        <authorList>
            <person name="Varghese N."/>
            <person name="Submissions S."/>
        </authorList>
    </citation>
    <scope>NUCLEOTIDE SEQUENCE [LARGE SCALE GENOMIC DNA]</scope>
    <source>
        <strain evidence="2">DSM 24740</strain>
    </source>
</reference>
<sequence length="68" mass="7844">MRLHNNVMLVAQLPATIRLLFRQAILPFPFTTGQYVLRFCLAKTGLPDAALVRKKPRFTHYPLQCSLF</sequence>